<reference evidence="4" key="1">
    <citation type="submission" date="2025-08" db="UniProtKB">
        <authorList>
            <consortium name="Ensembl"/>
        </authorList>
    </citation>
    <scope>IDENTIFICATION</scope>
</reference>
<comment type="subcellular location">
    <subcellularLocation>
        <location evidence="1">Secreted</location>
    </subcellularLocation>
</comment>
<keyword evidence="5" id="KW-1185">Reference proteome</keyword>
<dbReference type="GO" id="GO:0071222">
    <property type="term" value="P:cellular response to lipopolysaccharide"/>
    <property type="evidence" value="ECO:0007669"/>
    <property type="project" value="TreeGrafter"/>
</dbReference>
<dbReference type="AlphaFoldDB" id="A0A8D0EA71"/>
<name>A0A8D0EA71_SALMN</name>
<evidence type="ECO:0000313" key="4">
    <source>
        <dbReference type="Ensembl" id="ENSSMRP00000028378.1"/>
    </source>
</evidence>
<dbReference type="SMART" id="SM00125">
    <property type="entry name" value="IL1"/>
    <property type="match status" value="1"/>
</dbReference>
<evidence type="ECO:0008006" key="6">
    <source>
        <dbReference type="Google" id="ProtNLM"/>
    </source>
</evidence>
<sequence length="139" mass="15952">KGGKFREIVPRLFRLWDINQKFLFLLNNILIAAPQNFNATPTALTHFYNILHCLLVLANDGFLFSQKKNIMDLYNKRDEFKSYTFYSKTDGNDDTCSFESAAFPGWYISTSPEPDQPVGLSQQGGSGITLFYFEREDSL</sequence>
<accession>A0A8D0EA71</accession>
<dbReference type="GeneTree" id="ENSGT00950000182943"/>
<dbReference type="OMA" id="WDINEKY"/>
<dbReference type="Pfam" id="PF00340">
    <property type="entry name" value="IL1"/>
    <property type="match status" value="1"/>
</dbReference>
<dbReference type="GO" id="GO:0005615">
    <property type="term" value="C:extracellular space"/>
    <property type="evidence" value="ECO:0007669"/>
    <property type="project" value="InterPro"/>
</dbReference>
<dbReference type="PROSITE" id="PS00253">
    <property type="entry name" value="INTERLEUKIN_1"/>
    <property type="match status" value="1"/>
</dbReference>
<comment type="similarity">
    <text evidence="2">Belongs to the IL-1 family.</text>
</comment>
<dbReference type="InterPro" id="IPR008996">
    <property type="entry name" value="IL1/FGF"/>
</dbReference>
<reference evidence="4" key="2">
    <citation type="submission" date="2025-09" db="UniProtKB">
        <authorList>
            <consortium name="Ensembl"/>
        </authorList>
    </citation>
    <scope>IDENTIFICATION</scope>
</reference>
<dbReference type="Proteomes" id="UP000694421">
    <property type="component" value="Unplaced"/>
</dbReference>
<evidence type="ECO:0000313" key="5">
    <source>
        <dbReference type="Proteomes" id="UP000694421"/>
    </source>
</evidence>
<dbReference type="Ensembl" id="ENSSMRT00000033085.1">
    <property type="protein sequence ID" value="ENSSMRP00000028378.1"/>
    <property type="gene ID" value="ENSSMRG00000021820.1"/>
</dbReference>
<dbReference type="GO" id="GO:0005125">
    <property type="term" value="F:cytokine activity"/>
    <property type="evidence" value="ECO:0007669"/>
    <property type="project" value="InterPro"/>
</dbReference>
<evidence type="ECO:0000256" key="2">
    <source>
        <dbReference type="ARBA" id="ARBA00010448"/>
    </source>
</evidence>
<protein>
    <recommendedName>
        <fullName evidence="6">Interleukin-1</fullName>
    </recommendedName>
</protein>
<dbReference type="Gene3D" id="2.80.10.50">
    <property type="match status" value="1"/>
</dbReference>
<dbReference type="InterPro" id="IPR020877">
    <property type="entry name" value="IL-1_CS"/>
</dbReference>
<dbReference type="GO" id="GO:0019221">
    <property type="term" value="P:cytokine-mediated signaling pathway"/>
    <property type="evidence" value="ECO:0007669"/>
    <property type="project" value="TreeGrafter"/>
</dbReference>
<dbReference type="PANTHER" id="PTHR10078">
    <property type="entry name" value="INTERLEUKIN-1 FAMILY MEMBER"/>
    <property type="match status" value="1"/>
</dbReference>
<keyword evidence="3" id="KW-0964">Secreted</keyword>
<dbReference type="GO" id="GO:0010628">
    <property type="term" value="P:positive regulation of gene expression"/>
    <property type="evidence" value="ECO:0007669"/>
    <property type="project" value="TreeGrafter"/>
</dbReference>
<dbReference type="SUPFAM" id="SSF50353">
    <property type="entry name" value="Cytokine"/>
    <property type="match status" value="1"/>
</dbReference>
<evidence type="ECO:0000256" key="3">
    <source>
        <dbReference type="ARBA" id="ARBA00022525"/>
    </source>
</evidence>
<dbReference type="PANTHER" id="PTHR10078:SF28">
    <property type="entry name" value="INTERLEUKIN-1 RECEPTOR ANTAGONIST PROTEIN"/>
    <property type="match status" value="1"/>
</dbReference>
<dbReference type="InterPro" id="IPR000975">
    <property type="entry name" value="IL-1_fam"/>
</dbReference>
<organism evidence="4 5">
    <name type="scientific">Salvator merianae</name>
    <name type="common">Argentine black and white tegu</name>
    <name type="synonym">Tupinambis merianae</name>
    <dbReference type="NCBI Taxonomy" id="96440"/>
    <lineage>
        <taxon>Eukaryota</taxon>
        <taxon>Metazoa</taxon>
        <taxon>Chordata</taxon>
        <taxon>Craniata</taxon>
        <taxon>Vertebrata</taxon>
        <taxon>Euteleostomi</taxon>
        <taxon>Lepidosauria</taxon>
        <taxon>Squamata</taxon>
        <taxon>Bifurcata</taxon>
        <taxon>Unidentata</taxon>
        <taxon>Episquamata</taxon>
        <taxon>Laterata</taxon>
        <taxon>Teiioidea</taxon>
        <taxon>Teiidae</taxon>
        <taxon>Salvator</taxon>
    </lineage>
</organism>
<dbReference type="GO" id="GO:0002437">
    <property type="term" value="P:inflammatory response to antigenic stimulus"/>
    <property type="evidence" value="ECO:0007669"/>
    <property type="project" value="TreeGrafter"/>
</dbReference>
<evidence type="ECO:0000256" key="1">
    <source>
        <dbReference type="ARBA" id="ARBA00004613"/>
    </source>
</evidence>
<proteinExistence type="inferred from homology"/>